<feature type="transmembrane region" description="Helical" evidence="6">
    <location>
        <begin position="342"/>
        <end position="363"/>
    </location>
</feature>
<feature type="transmembrane region" description="Helical" evidence="6">
    <location>
        <begin position="90"/>
        <end position="110"/>
    </location>
</feature>
<proteinExistence type="predicted"/>
<evidence type="ECO:0000256" key="1">
    <source>
        <dbReference type="ARBA" id="ARBA00004141"/>
    </source>
</evidence>
<feature type="transmembrane region" description="Helical" evidence="6">
    <location>
        <begin position="308"/>
        <end position="330"/>
    </location>
</feature>
<name>A0A316VAX7_9BASI</name>
<evidence type="ECO:0000256" key="6">
    <source>
        <dbReference type="SAM" id="Phobius"/>
    </source>
</evidence>
<dbReference type="GeneID" id="37022318"/>
<dbReference type="EMBL" id="KZ819605">
    <property type="protein sequence ID" value="PWN32695.1"/>
    <property type="molecule type" value="Genomic_DNA"/>
</dbReference>
<dbReference type="Pfam" id="PF03595">
    <property type="entry name" value="SLAC1"/>
    <property type="match status" value="1"/>
</dbReference>
<dbReference type="Gene3D" id="1.50.10.150">
    <property type="entry name" value="Voltage-dependent anion channel"/>
    <property type="match status" value="1"/>
</dbReference>
<feature type="transmembrane region" description="Helical" evidence="6">
    <location>
        <begin position="229"/>
        <end position="252"/>
    </location>
</feature>
<dbReference type="Proteomes" id="UP000245771">
    <property type="component" value="Unassembled WGS sequence"/>
</dbReference>
<feature type="transmembrane region" description="Helical" evidence="6">
    <location>
        <begin position="56"/>
        <end position="78"/>
    </location>
</feature>
<dbReference type="InterPro" id="IPR030185">
    <property type="entry name" value="Mae1"/>
</dbReference>
<sequence>MVVEVTHHIADIEAGRGNPVTEKSSNQSSTRETQDQSVQVDRISAKSHTISISERLLHFTWAWYLTTMATGSIGVLIANQPHKFRGLDTIGKIFLIFELCLFVLITIGLVQRFWRKPELLARSLRNPYESLFTPTLFLSISNIILMIEAYGTPAAGPWLKTVILILFWIYSACSLLLAVLLYLDLFTARRMTDKDIIPAWLLPVFPLMLAGTIAGTIAETQPIDRRMSILIAGTTFQGVGFWVALSVFGPLMSRLMRIGLPAPALRPGMFISVGPPAYTSHALIKLSTSFFNSPQISYIQRYPDSANVIRYASLALSIFIWCLAFWWLCISLGTILLDIRDIGFSLVWYSMIFPNVGLCLATIDLGKALSSDPIGWIGSGVTIILVILYIYIFSRHILALFRGDILWPGKDEDKDS</sequence>
<dbReference type="InterPro" id="IPR004695">
    <property type="entry name" value="SLAC1/Mae1/Ssu1/TehA"/>
</dbReference>
<dbReference type="CDD" id="cd09317">
    <property type="entry name" value="TDT_Mae1_like"/>
    <property type="match status" value="1"/>
</dbReference>
<evidence type="ECO:0000313" key="7">
    <source>
        <dbReference type="EMBL" id="PWN32695.1"/>
    </source>
</evidence>
<feature type="compositionally biased region" description="Polar residues" evidence="5">
    <location>
        <begin position="21"/>
        <end position="38"/>
    </location>
</feature>
<evidence type="ECO:0000256" key="2">
    <source>
        <dbReference type="ARBA" id="ARBA00022692"/>
    </source>
</evidence>
<evidence type="ECO:0008006" key="9">
    <source>
        <dbReference type="Google" id="ProtNLM"/>
    </source>
</evidence>
<feature type="transmembrane region" description="Helical" evidence="6">
    <location>
        <begin position="131"/>
        <end position="150"/>
    </location>
</feature>
<dbReference type="GO" id="GO:0016020">
    <property type="term" value="C:membrane"/>
    <property type="evidence" value="ECO:0007669"/>
    <property type="project" value="UniProtKB-SubCell"/>
</dbReference>
<evidence type="ECO:0000256" key="3">
    <source>
        <dbReference type="ARBA" id="ARBA00022989"/>
    </source>
</evidence>
<dbReference type="GO" id="GO:0015140">
    <property type="term" value="F:malate transmembrane transporter activity"/>
    <property type="evidence" value="ECO:0007669"/>
    <property type="project" value="InterPro"/>
</dbReference>
<evidence type="ECO:0000256" key="4">
    <source>
        <dbReference type="ARBA" id="ARBA00023136"/>
    </source>
</evidence>
<keyword evidence="8" id="KW-1185">Reference proteome</keyword>
<evidence type="ECO:0000256" key="5">
    <source>
        <dbReference type="SAM" id="MobiDB-lite"/>
    </source>
</evidence>
<dbReference type="OrthoDB" id="2901184at2759"/>
<dbReference type="PANTHER" id="PTHR31162">
    <property type="entry name" value="MALIC ACID TRANSPORT PROTEIN-RELATED"/>
    <property type="match status" value="1"/>
</dbReference>
<organism evidence="7 8">
    <name type="scientific">Meira miltonrushii</name>
    <dbReference type="NCBI Taxonomy" id="1280837"/>
    <lineage>
        <taxon>Eukaryota</taxon>
        <taxon>Fungi</taxon>
        <taxon>Dikarya</taxon>
        <taxon>Basidiomycota</taxon>
        <taxon>Ustilaginomycotina</taxon>
        <taxon>Exobasidiomycetes</taxon>
        <taxon>Exobasidiales</taxon>
        <taxon>Brachybasidiaceae</taxon>
        <taxon>Meira</taxon>
    </lineage>
</organism>
<feature type="transmembrane region" description="Helical" evidence="6">
    <location>
        <begin position="264"/>
        <end position="284"/>
    </location>
</feature>
<feature type="transmembrane region" description="Helical" evidence="6">
    <location>
        <begin position="162"/>
        <end position="185"/>
    </location>
</feature>
<feature type="region of interest" description="Disordered" evidence="5">
    <location>
        <begin position="16"/>
        <end position="38"/>
    </location>
</feature>
<keyword evidence="3 6" id="KW-1133">Transmembrane helix</keyword>
<keyword evidence="4 6" id="KW-0472">Membrane</keyword>
<dbReference type="InterPro" id="IPR038665">
    <property type="entry name" value="Voltage-dep_anion_channel_sf"/>
</dbReference>
<reference evidence="7 8" key="1">
    <citation type="journal article" date="2018" name="Mol. Biol. Evol.">
        <title>Broad Genomic Sampling Reveals a Smut Pathogenic Ancestry of the Fungal Clade Ustilaginomycotina.</title>
        <authorList>
            <person name="Kijpornyongpan T."/>
            <person name="Mondo S.J."/>
            <person name="Barry K."/>
            <person name="Sandor L."/>
            <person name="Lee J."/>
            <person name="Lipzen A."/>
            <person name="Pangilinan J."/>
            <person name="LaButti K."/>
            <person name="Hainaut M."/>
            <person name="Henrissat B."/>
            <person name="Grigoriev I.V."/>
            <person name="Spatafora J.W."/>
            <person name="Aime M.C."/>
        </authorList>
    </citation>
    <scope>NUCLEOTIDE SEQUENCE [LARGE SCALE GENOMIC DNA]</scope>
    <source>
        <strain evidence="7 8">MCA 3882</strain>
    </source>
</reference>
<gene>
    <name evidence="7" type="ORF">FA14DRAFT_174387</name>
</gene>
<dbReference type="STRING" id="1280837.A0A316VAX7"/>
<accession>A0A316VAX7</accession>
<dbReference type="AlphaFoldDB" id="A0A316VAX7"/>
<evidence type="ECO:0000313" key="8">
    <source>
        <dbReference type="Proteomes" id="UP000245771"/>
    </source>
</evidence>
<comment type="subcellular location">
    <subcellularLocation>
        <location evidence="1">Membrane</location>
        <topology evidence="1">Multi-pass membrane protein</topology>
    </subcellularLocation>
</comment>
<dbReference type="RefSeq" id="XP_025352997.1">
    <property type="nucleotide sequence ID" value="XM_025500537.1"/>
</dbReference>
<protein>
    <recommendedName>
        <fullName evidence="9">C4-dicarboxylate transporter/malic acid transport protein</fullName>
    </recommendedName>
</protein>
<keyword evidence="2 6" id="KW-0812">Transmembrane</keyword>
<dbReference type="PANTHER" id="PTHR31162:SF0">
    <property type="entry name" value="MALIC ACID TRANSPORT PROTEIN"/>
    <property type="match status" value="1"/>
</dbReference>
<feature type="transmembrane region" description="Helical" evidence="6">
    <location>
        <begin position="197"/>
        <end position="217"/>
    </location>
</feature>
<dbReference type="InParanoid" id="A0A316VAX7"/>
<feature type="transmembrane region" description="Helical" evidence="6">
    <location>
        <begin position="375"/>
        <end position="393"/>
    </location>
</feature>